<name>A0ABV0C6J5_9GAMM</name>
<evidence type="ECO:0008006" key="4">
    <source>
        <dbReference type="Google" id="ProtNLM"/>
    </source>
</evidence>
<keyword evidence="1" id="KW-0812">Transmembrane</keyword>
<organism evidence="2 3">
    <name type="scientific">Stenotrophomonas hibiscicola</name>
    <dbReference type="NCBI Taxonomy" id="86189"/>
    <lineage>
        <taxon>Bacteria</taxon>
        <taxon>Pseudomonadati</taxon>
        <taxon>Pseudomonadota</taxon>
        <taxon>Gammaproteobacteria</taxon>
        <taxon>Lysobacterales</taxon>
        <taxon>Lysobacteraceae</taxon>
        <taxon>Stenotrophomonas</taxon>
        <taxon>Stenotrophomonas maltophilia group</taxon>
    </lineage>
</organism>
<gene>
    <name evidence="2" type="ORF">ABE587_09100</name>
</gene>
<evidence type="ECO:0000313" key="2">
    <source>
        <dbReference type="EMBL" id="MEN5389974.1"/>
    </source>
</evidence>
<accession>A0ABV0C6J5</accession>
<feature type="transmembrane region" description="Helical" evidence="1">
    <location>
        <begin position="40"/>
        <end position="62"/>
    </location>
</feature>
<protein>
    <recommendedName>
        <fullName evidence="4">Transmembrane protein</fullName>
    </recommendedName>
</protein>
<dbReference type="PROSITE" id="PS51257">
    <property type="entry name" value="PROKAR_LIPOPROTEIN"/>
    <property type="match status" value="1"/>
</dbReference>
<keyword evidence="3" id="KW-1185">Reference proteome</keyword>
<dbReference type="Proteomes" id="UP001400166">
    <property type="component" value="Unassembled WGS sequence"/>
</dbReference>
<proteinExistence type="predicted"/>
<keyword evidence="1" id="KW-1133">Transmembrane helix</keyword>
<evidence type="ECO:0000313" key="3">
    <source>
        <dbReference type="Proteomes" id="UP001400166"/>
    </source>
</evidence>
<comment type="caution">
    <text evidence="2">The sequence shown here is derived from an EMBL/GenBank/DDBJ whole genome shotgun (WGS) entry which is preliminary data.</text>
</comment>
<reference evidence="2 3" key="1">
    <citation type="submission" date="2024-04" db="EMBL/GenBank/DDBJ databases">
        <title>WGS of bacteria from Torrens River.</title>
        <authorList>
            <person name="Wyrsch E.R."/>
            <person name="Drigo B."/>
        </authorList>
    </citation>
    <scope>NUCLEOTIDE SEQUENCE [LARGE SCALE GENOMIC DNA]</scope>
    <source>
        <strain evidence="2 3">TWI153</strain>
    </source>
</reference>
<dbReference type="EMBL" id="JBDJOF010000014">
    <property type="protein sequence ID" value="MEN5389974.1"/>
    <property type="molecule type" value="Genomic_DNA"/>
</dbReference>
<keyword evidence="1" id="KW-0472">Membrane</keyword>
<evidence type="ECO:0000256" key="1">
    <source>
        <dbReference type="SAM" id="Phobius"/>
    </source>
</evidence>
<dbReference type="RefSeq" id="WP_346469628.1">
    <property type="nucleotide sequence ID" value="NZ_JBDJOF010000014.1"/>
</dbReference>
<feature type="transmembrane region" description="Helical" evidence="1">
    <location>
        <begin position="12"/>
        <end position="34"/>
    </location>
</feature>
<sequence length="256" mass="28581">MESSIQKARFWSSPVAVGLYGLAAGCLVTAAFFWTPQTRAADAAAWASAIATSVAVIVALYVSKGQIDVARHAAEAERETAFELQEAAKAELMKRHRNRAMRFAHAFSRELVFARRDLMVFLVNIRPPVMANPSKFILETFVSEPPLPDLALIARFADKLEGFEDQHAFAILTLLSGWQSFNRGPGMNANAILELTEERRWKMAENRSKAGMELLASLERLVNDLAPYYETHESMQGTVMEEVPAELAQYFLNRAK</sequence>